<evidence type="ECO:0000256" key="7">
    <source>
        <dbReference type="ARBA" id="ARBA00047942"/>
    </source>
</evidence>
<keyword evidence="5" id="KW-0680">Restriction system</keyword>
<dbReference type="Pfam" id="PF01170">
    <property type="entry name" value="UPF0020"/>
    <property type="match status" value="1"/>
</dbReference>
<dbReference type="CDD" id="cd02440">
    <property type="entry name" value="AdoMet_MTases"/>
    <property type="match status" value="1"/>
</dbReference>
<keyword evidence="12" id="KW-1185">Reference proteome</keyword>
<evidence type="ECO:0000256" key="5">
    <source>
        <dbReference type="ARBA" id="ARBA00022747"/>
    </source>
</evidence>
<evidence type="ECO:0000259" key="9">
    <source>
        <dbReference type="Pfam" id="PF01170"/>
    </source>
</evidence>
<evidence type="ECO:0000256" key="6">
    <source>
        <dbReference type="ARBA" id="ARBA00023125"/>
    </source>
</evidence>
<evidence type="ECO:0000256" key="1">
    <source>
        <dbReference type="ARBA" id="ARBA00010203"/>
    </source>
</evidence>
<dbReference type="PANTHER" id="PTHR14911">
    <property type="entry name" value="THUMP DOMAIN-CONTAINING"/>
    <property type="match status" value="1"/>
</dbReference>
<name>A0ABU1X3X6_SPHXE</name>
<dbReference type="RefSeq" id="WP_310226427.1">
    <property type="nucleotide sequence ID" value="NZ_JAVDWV010000015.1"/>
</dbReference>
<dbReference type="InterPro" id="IPR000241">
    <property type="entry name" value="RlmKL-like_Mtase"/>
</dbReference>
<evidence type="ECO:0000256" key="3">
    <source>
        <dbReference type="ARBA" id="ARBA00022679"/>
    </source>
</evidence>
<dbReference type="Gene3D" id="3.40.50.150">
    <property type="entry name" value="Vaccinia Virus protein VP39"/>
    <property type="match status" value="2"/>
</dbReference>
<feature type="domain" description="Ribosomal RNA large subunit methyltransferase K/L-like methyltransferase" evidence="9">
    <location>
        <begin position="564"/>
        <end position="612"/>
    </location>
</feature>
<evidence type="ECO:0000256" key="8">
    <source>
        <dbReference type="ARBA" id="ARBA00049120"/>
    </source>
</evidence>
<comment type="caution">
    <text evidence="11">The sequence shown here is derived from an EMBL/GenBank/DDBJ whole genome shotgun (WGS) entry which is preliminary data.</text>
</comment>
<keyword evidence="6" id="KW-0238">DNA-binding</keyword>
<dbReference type="InterPro" id="IPR017985">
    <property type="entry name" value="MeTrfase_CN4_CS"/>
</dbReference>
<evidence type="ECO:0000313" key="12">
    <source>
        <dbReference type="Proteomes" id="UP001267638"/>
    </source>
</evidence>
<comment type="similarity">
    <text evidence="1">Belongs to the N(4)/N(6)-methyltransferase family. N(4) subfamily.</text>
</comment>
<sequence>MVVTLFKGGQIMQLTKTVYFRDYPSVGQKKSGLTISFPDKDAKLYGYVEPLSSYSVRRIIGYDLFAELNSAADRVGSPVATYVRALLKKGINGNLQDFSLDRKAGLQATFRGGKGSPLHDWFPYLEGYSPDFVGSIISEYAPKAETILDPFCGSGTTALVAALKGRRGFYTEVNPVCQYVIAAKASALSMPSSKRHSLSTHLLEIGDGLSALLKKSQPDTALRSAYEMAFSGRPSFDNIAFDLILRARALADRLGAENAALGVLFTVAVLRSLVPGSLLIRRGDLRFRTDAELARERPCFMMALKNSLHIIASDLDDCETASGTVQFVGSDARQLAAELKSPVDAIITSPPYLNGTNYFRNTKLELWFLRQLACKSHLRRYRDAAITSGINDVTVRKSRGNGASVLPTLLTDTIEALVDNAYDQRIPMMVEAYFREMSMVIQNLSQVSHRDTTVAIDLGDSCYGDIWVPTHDIICDLMAQHGFDRSELVVLRERQSRGGSRLSQTLQVFKPNSGRWSGMMKEPKSTTLKSDIRMKRWTTFRENLPHQRGEMAKRNWGHPWHSLCSYQGKLKASIAHTLTHALLPEREGRILDPFSGVGSIPFEARLQGHTAFGFDISPAAIAISRAKLETVDEVEVRRVMDDLETYIDRHKSRPLNKKALDTIRFNGPLLAYFHQETLKEIAAARAFFLQNPPETGSQALVFASMLHVLHGNRPYALSRRSHPITPFAPTGEFEYRRVIEKVGQKVDRALMHVTSRDVPSGRSFDQDATAAWPEDVTDLDAIITSPPFFDSTRFHTANWMRLWFAGWDAQDFAEKPEMFVDERQKRSFAIYDSIFAQGAERLKKGAYFAVHLGKSAKCDMAAALTAIGSNYLDLVDSFAESVEHCESHGIRDKGTVTHHQYLLFKRR</sequence>
<dbReference type="PANTHER" id="PTHR14911:SF13">
    <property type="entry name" value="TRNA (GUANINE(6)-N2)-METHYLTRANSFERASE THUMP3"/>
    <property type="match status" value="1"/>
</dbReference>
<evidence type="ECO:0000256" key="4">
    <source>
        <dbReference type="ARBA" id="ARBA00022691"/>
    </source>
</evidence>
<comment type="catalytic activity">
    <reaction evidence="7">
        <text>a 2'-deoxyadenosine in DNA + S-adenosyl-L-methionine = an N(6)-methyl-2'-deoxyadenosine in DNA + S-adenosyl-L-homocysteine + H(+)</text>
        <dbReference type="Rhea" id="RHEA:15197"/>
        <dbReference type="Rhea" id="RHEA-COMP:12418"/>
        <dbReference type="Rhea" id="RHEA-COMP:12419"/>
        <dbReference type="ChEBI" id="CHEBI:15378"/>
        <dbReference type="ChEBI" id="CHEBI:57856"/>
        <dbReference type="ChEBI" id="CHEBI:59789"/>
        <dbReference type="ChEBI" id="CHEBI:90615"/>
        <dbReference type="ChEBI" id="CHEBI:90616"/>
        <dbReference type="EC" id="2.1.1.72"/>
    </reaction>
</comment>
<dbReference type="Proteomes" id="UP001267638">
    <property type="component" value="Unassembled WGS sequence"/>
</dbReference>
<keyword evidence="3" id="KW-0808">Transferase</keyword>
<dbReference type="Pfam" id="PF01555">
    <property type="entry name" value="N6_N4_Mtase"/>
    <property type="match status" value="1"/>
</dbReference>
<keyword evidence="2" id="KW-0489">Methyltransferase</keyword>
<evidence type="ECO:0000313" key="11">
    <source>
        <dbReference type="EMBL" id="MDR7156291.1"/>
    </source>
</evidence>
<reference evidence="11 12" key="1">
    <citation type="submission" date="2023-07" db="EMBL/GenBank/DDBJ databases">
        <title>Sorghum-associated microbial communities from plants grown in Nebraska, USA.</title>
        <authorList>
            <person name="Schachtman D."/>
        </authorList>
    </citation>
    <scope>NUCLEOTIDE SEQUENCE [LARGE SCALE GENOMIC DNA]</scope>
    <source>
        <strain evidence="11 12">4256</strain>
    </source>
</reference>
<gene>
    <name evidence="11" type="ORF">J2W40_003132</name>
</gene>
<accession>A0ABU1X3X6</accession>
<proteinExistence type="inferred from homology"/>
<dbReference type="InterPro" id="IPR002941">
    <property type="entry name" value="DNA_methylase_N4/N6"/>
</dbReference>
<comment type="catalytic activity">
    <reaction evidence="8">
        <text>a 2'-deoxycytidine in DNA + S-adenosyl-L-methionine = an N(4)-methyl-2'-deoxycytidine in DNA + S-adenosyl-L-homocysteine + H(+)</text>
        <dbReference type="Rhea" id="RHEA:16857"/>
        <dbReference type="Rhea" id="RHEA-COMP:11369"/>
        <dbReference type="Rhea" id="RHEA-COMP:13674"/>
        <dbReference type="ChEBI" id="CHEBI:15378"/>
        <dbReference type="ChEBI" id="CHEBI:57856"/>
        <dbReference type="ChEBI" id="CHEBI:59789"/>
        <dbReference type="ChEBI" id="CHEBI:85452"/>
        <dbReference type="ChEBI" id="CHEBI:137933"/>
        <dbReference type="EC" id="2.1.1.113"/>
    </reaction>
</comment>
<dbReference type="EMBL" id="JAVDWV010000015">
    <property type="protein sequence ID" value="MDR7156291.1"/>
    <property type="molecule type" value="Genomic_DNA"/>
</dbReference>
<dbReference type="InterPro" id="IPR029063">
    <property type="entry name" value="SAM-dependent_MTases_sf"/>
</dbReference>
<protein>
    <submittedName>
        <fullName evidence="11">tRNA G10 N-methylase Trm11</fullName>
    </submittedName>
</protein>
<organism evidence="11 12">
    <name type="scientific">Sphingobium xenophagum</name>
    <dbReference type="NCBI Taxonomy" id="121428"/>
    <lineage>
        <taxon>Bacteria</taxon>
        <taxon>Pseudomonadati</taxon>
        <taxon>Pseudomonadota</taxon>
        <taxon>Alphaproteobacteria</taxon>
        <taxon>Sphingomonadales</taxon>
        <taxon>Sphingomonadaceae</taxon>
        <taxon>Sphingobium</taxon>
    </lineage>
</organism>
<dbReference type="SUPFAM" id="SSF53335">
    <property type="entry name" value="S-adenosyl-L-methionine-dependent methyltransferases"/>
    <property type="match status" value="2"/>
</dbReference>
<evidence type="ECO:0000259" key="10">
    <source>
        <dbReference type="Pfam" id="PF01555"/>
    </source>
</evidence>
<feature type="domain" description="DNA methylase N-4/N-6" evidence="10">
    <location>
        <begin position="134"/>
        <end position="175"/>
    </location>
</feature>
<evidence type="ECO:0000256" key="2">
    <source>
        <dbReference type="ARBA" id="ARBA00022603"/>
    </source>
</evidence>
<dbReference type="PROSITE" id="PS00093">
    <property type="entry name" value="N4_MTASE"/>
    <property type="match status" value="1"/>
</dbReference>
<keyword evidence="4" id="KW-0949">S-adenosyl-L-methionine</keyword>